<gene>
    <name evidence="5" type="primary">rpsH</name>
    <name evidence="7" type="ORF">A2V81_04040</name>
</gene>
<evidence type="ECO:0000256" key="6">
    <source>
        <dbReference type="RuleBase" id="RU003660"/>
    </source>
</evidence>
<comment type="function">
    <text evidence="5">One of the primary rRNA binding proteins, it binds directly to 16S rRNA central domain where it helps coordinate assembly of the platform of the 30S subunit.</text>
</comment>
<dbReference type="FunFam" id="3.30.1490.10:FF:000001">
    <property type="entry name" value="30S ribosomal protein S8"/>
    <property type="match status" value="1"/>
</dbReference>
<evidence type="ECO:0000256" key="2">
    <source>
        <dbReference type="ARBA" id="ARBA00022980"/>
    </source>
</evidence>
<dbReference type="Pfam" id="PF00410">
    <property type="entry name" value="Ribosomal_S8"/>
    <property type="match status" value="1"/>
</dbReference>
<keyword evidence="2 5" id="KW-0689">Ribosomal protein</keyword>
<evidence type="ECO:0000256" key="3">
    <source>
        <dbReference type="ARBA" id="ARBA00023274"/>
    </source>
</evidence>
<organism evidence="7 8">
    <name type="scientific">Candidatus Abawacabacteria bacterium RBG_16_42_10</name>
    <dbReference type="NCBI Taxonomy" id="1817814"/>
    <lineage>
        <taxon>Bacteria</taxon>
        <taxon>Candidatus Abawacaibacteriota</taxon>
    </lineage>
</organism>
<protein>
    <recommendedName>
        <fullName evidence="4 5">Small ribosomal subunit protein uS8</fullName>
    </recommendedName>
</protein>
<dbReference type="STRING" id="1817814.A2V81_04040"/>
<evidence type="ECO:0000313" key="8">
    <source>
        <dbReference type="Proteomes" id="UP000177614"/>
    </source>
</evidence>
<accession>A0A1F4XIF8</accession>
<sequence>MHSDIISDLLTRIRNASRAGLNTVEARYSNICLALCDILVKEGYVEKAKKGKDANGFENITITLLPNMKDLQLKRISKPGQRIYANANKIPHVLNGLGISIVTTSKGLMTGTEAKVEGLGGEILCEIW</sequence>
<dbReference type="HAMAP" id="MF_01302_B">
    <property type="entry name" value="Ribosomal_uS8_B"/>
    <property type="match status" value="1"/>
</dbReference>
<dbReference type="InterPro" id="IPR047863">
    <property type="entry name" value="Ribosomal_uS8_CS"/>
</dbReference>
<dbReference type="GO" id="GO:0019843">
    <property type="term" value="F:rRNA binding"/>
    <property type="evidence" value="ECO:0007669"/>
    <property type="project" value="UniProtKB-UniRule"/>
</dbReference>
<dbReference type="GO" id="GO:0003735">
    <property type="term" value="F:structural constituent of ribosome"/>
    <property type="evidence" value="ECO:0007669"/>
    <property type="project" value="InterPro"/>
</dbReference>
<dbReference type="EMBL" id="MEWR01000027">
    <property type="protein sequence ID" value="OGC81398.1"/>
    <property type="molecule type" value="Genomic_DNA"/>
</dbReference>
<evidence type="ECO:0000256" key="5">
    <source>
        <dbReference type="HAMAP-Rule" id="MF_01302"/>
    </source>
</evidence>
<dbReference type="Gene3D" id="3.30.1370.30">
    <property type="match status" value="1"/>
</dbReference>
<evidence type="ECO:0000256" key="4">
    <source>
        <dbReference type="ARBA" id="ARBA00035258"/>
    </source>
</evidence>
<dbReference type="InterPro" id="IPR035987">
    <property type="entry name" value="Ribosomal_uS8_sf"/>
</dbReference>
<dbReference type="AlphaFoldDB" id="A0A1F4XIF8"/>
<dbReference type="Gene3D" id="3.30.1490.10">
    <property type="match status" value="1"/>
</dbReference>
<dbReference type="GO" id="GO:0005840">
    <property type="term" value="C:ribosome"/>
    <property type="evidence" value="ECO:0007669"/>
    <property type="project" value="UniProtKB-KW"/>
</dbReference>
<dbReference type="PANTHER" id="PTHR11758">
    <property type="entry name" value="40S RIBOSOMAL PROTEIN S15A"/>
    <property type="match status" value="1"/>
</dbReference>
<evidence type="ECO:0000313" key="7">
    <source>
        <dbReference type="EMBL" id="OGC81398.1"/>
    </source>
</evidence>
<proteinExistence type="inferred from homology"/>
<keyword evidence="3 5" id="KW-0687">Ribonucleoprotein</keyword>
<keyword evidence="5" id="KW-0699">rRNA-binding</keyword>
<dbReference type="SUPFAM" id="SSF56047">
    <property type="entry name" value="Ribosomal protein S8"/>
    <property type="match status" value="1"/>
</dbReference>
<reference evidence="7 8" key="1">
    <citation type="journal article" date="2016" name="Nat. Commun.">
        <title>Thousands of microbial genomes shed light on interconnected biogeochemical processes in an aquifer system.</title>
        <authorList>
            <person name="Anantharaman K."/>
            <person name="Brown C.T."/>
            <person name="Hug L.A."/>
            <person name="Sharon I."/>
            <person name="Castelle C.J."/>
            <person name="Probst A.J."/>
            <person name="Thomas B.C."/>
            <person name="Singh A."/>
            <person name="Wilkins M.J."/>
            <person name="Karaoz U."/>
            <person name="Brodie E.L."/>
            <person name="Williams K.H."/>
            <person name="Hubbard S.S."/>
            <person name="Banfield J.F."/>
        </authorList>
    </citation>
    <scope>NUCLEOTIDE SEQUENCE [LARGE SCALE GENOMIC DNA]</scope>
</reference>
<comment type="similarity">
    <text evidence="1 5 6">Belongs to the universal ribosomal protein uS8 family.</text>
</comment>
<dbReference type="GO" id="GO:1990904">
    <property type="term" value="C:ribonucleoprotein complex"/>
    <property type="evidence" value="ECO:0007669"/>
    <property type="project" value="UniProtKB-KW"/>
</dbReference>
<dbReference type="GO" id="GO:0005737">
    <property type="term" value="C:cytoplasm"/>
    <property type="evidence" value="ECO:0007669"/>
    <property type="project" value="UniProtKB-ARBA"/>
</dbReference>
<dbReference type="GO" id="GO:0006412">
    <property type="term" value="P:translation"/>
    <property type="evidence" value="ECO:0007669"/>
    <property type="project" value="UniProtKB-UniRule"/>
</dbReference>
<evidence type="ECO:0000256" key="1">
    <source>
        <dbReference type="ARBA" id="ARBA00006471"/>
    </source>
</evidence>
<dbReference type="Proteomes" id="UP000177614">
    <property type="component" value="Unassembled WGS sequence"/>
</dbReference>
<comment type="subunit">
    <text evidence="5">Part of the 30S ribosomal subunit. Contacts proteins S5 and S12.</text>
</comment>
<name>A0A1F4XIF8_9BACT</name>
<dbReference type="PROSITE" id="PS00053">
    <property type="entry name" value="RIBOSOMAL_S8"/>
    <property type="match status" value="1"/>
</dbReference>
<comment type="caution">
    <text evidence="7">The sequence shown here is derived from an EMBL/GenBank/DDBJ whole genome shotgun (WGS) entry which is preliminary data.</text>
</comment>
<keyword evidence="5" id="KW-0694">RNA-binding</keyword>
<dbReference type="NCBIfam" id="NF001109">
    <property type="entry name" value="PRK00136.1"/>
    <property type="match status" value="1"/>
</dbReference>
<dbReference type="InterPro" id="IPR000630">
    <property type="entry name" value="Ribosomal_uS8"/>
</dbReference>